<dbReference type="Proteomes" id="UP000095285">
    <property type="component" value="Unassembled WGS sequence"/>
</dbReference>
<keyword evidence="1" id="KW-1185">Reference proteome</keyword>
<evidence type="ECO:0000313" key="1">
    <source>
        <dbReference type="Proteomes" id="UP000095285"/>
    </source>
</evidence>
<reference evidence="2" key="2">
    <citation type="submission" date="2016-11" db="UniProtKB">
        <authorList>
            <consortium name="WormBaseParasite"/>
        </authorList>
    </citation>
    <scope>IDENTIFICATION</scope>
</reference>
<proteinExistence type="predicted"/>
<sequence length="196" mass="21961">MQLELELSQYTKSDEVKLFIAIVDDVESTRGCAVSLEQEVVNTFRGKVGSAPICVVAQSDNRKKIKRNKHLTTVGKVLVFYGSDVKAWTILAVTNSSEELRTKFENWKRKELRYLSSHQLIAFHFTVVNGTEPEDSEEIFSNTFPDIPLSTLRLLDESSMTGVAHGNRFHPGPVYAMVGFRKFGGENSTGENVSEI</sequence>
<evidence type="ECO:0000313" key="2">
    <source>
        <dbReference type="WBParaSite" id="EN70_11677"/>
    </source>
</evidence>
<dbReference type="WBParaSite" id="EN70_11677">
    <property type="protein sequence ID" value="EN70_11677"/>
    <property type="gene ID" value="EN70_11677"/>
</dbReference>
<reference evidence="1" key="1">
    <citation type="submission" date="2012-04" db="EMBL/GenBank/DDBJ databases">
        <title>The Genome Sequence of Loa loa.</title>
        <authorList>
            <consortium name="The Broad Institute Genome Sequencing Platform"/>
            <consortium name="Broad Institute Genome Sequencing Center for Infectious Disease"/>
            <person name="Nutman T.B."/>
            <person name="Fink D.L."/>
            <person name="Russ C."/>
            <person name="Young S."/>
            <person name="Zeng Q."/>
            <person name="Gargeya S."/>
            <person name="Alvarado L."/>
            <person name="Berlin A."/>
            <person name="Chapman S.B."/>
            <person name="Chen Z."/>
            <person name="Freedman E."/>
            <person name="Gellesch M."/>
            <person name="Goldberg J."/>
            <person name="Griggs A."/>
            <person name="Gujja S."/>
            <person name="Heilman E.R."/>
            <person name="Heiman D."/>
            <person name="Howarth C."/>
            <person name="Mehta T."/>
            <person name="Neiman D."/>
            <person name="Pearson M."/>
            <person name="Roberts A."/>
            <person name="Saif S."/>
            <person name="Shea T."/>
            <person name="Shenoy N."/>
            <person name="Sisk P."/>
            <person name="Stolte C."/>
            <person name="Sykes S."/>
            <person name="White J."/>
            <person name="Yandava C."/>
            <person name="Haas B."/>
            <person name="Henn M.R."/>
            <person name="Nusbaum C."/>
            <person name="Birren B."/>
        </authorList>
    </citation>
    <scope>NUCLEOTIDE SEQUENCE [LARGE SCALE GENOMIC DNA]</scope>
</reference>
<protein>
    <submittedName>
        <fullName evidence="2">tRNA_edit domain-containing protein</fullName>
    </submittedName>
</protein>
<dbReference type="AlphaFoldDB" id="A0A1I7VAJ1"/>
<name>A0A1I7VAJ1_LOALO</name>
<accession>A0A1I7VAJ1</accession>
<organism evidence="1 2">
    <name type="scientific">Loa loa</name>
    <name type="common">Eye worm</name>
    <name type="synonym">Filaria loa</name>
    <dbReference type="NCBI Taxonomy" id="7209"/>
    <lineage>
        <taxon>Eukaryota</taxon>
        <taxon>Metazoa</taxon>
        <taxon>Ecdysozoa</taxon>
        <taxon>Nematoda</taxon>
        <taxon>Chromadorea</taxon>
        <taxon>Rhabditida</taxon>
        <taxon>Spirurina</taxon>
        <taxon>Spiruromorpha</taxon>
        <taxon>Filarioidea</taxon>
        <taxon>Onchocercidae</taxon>
        <taxon>Loa</taxon>
    </lineage>
</organism>